<evidence type="ECO:0000256" key="10">
    <source>
        <dbReference type="ARBA" id="ARBA00022741"/>
    </source>
</evidence>
<dbReference type="InterPro" id="IPR000700">
    <property type="entry name" value="PAS-assoc_C"/>
</dbReference>
<dbReference type="PANTHER" id="PTHR43304:SF1">
    <property type="entry name" value="PAC DOMAIN-CONTAINING PROTEIN"/>
    <property type="match status" value="1"/>
</dbReference>
<protein>
    <recommendedName>
        <fullName evidence="3">histidine kinase</fullName>
        <ecNumber evidence="3">2.7.13.3</ecNumber>
    </recommendedName>
</protein>
<gene>
    <name evidence="18" type="ORF">SAMN04489841_2665</name>
</gene>
<feature type="region of interest" description="Disordered" evidence="14">
    <location>
        <begin position="79"/>
        <end position="99"/>
    </location>
</feature>
<evidence type="ECO:0000259" key="16">
    <source>
        <dbReference type="PROSITE" id="PS50112"/>
    </source>
</evidence>
<keyword evidence="6" id="KW-0597">Phosphoprotein</keyword>
<feature type="domain" description="PAC" evidence="17">
    <location>
        <begin position="492"/>
        <end position="544"/>
    </location>
</feature>
<evidence type="ECO:0000256" key="1">
    <source>
        <dbReference type="ARBA" id="ARBA00000085"/>
    </source>
</evidence>
<keyword evidence="10" id="KW-0547">Nucleotide-binding</keyword>
<evidence type="ECO:0000313" key="19">
    <source>
        <dbReference type="Proteomes" id="UP000199114"/>
    </source>
</evidence>
<dbReference type="InterPro" id="IPR036097">
    <property type="entry name" value="HisK_dim/P_sf"/>
</dbReference>
<feature type="domain" description="PAC" evidence="17">
    <location>
        <begin position="362"/>
        <end position="414"/>
    </location>
</feature>
<feature type="domain" description="Histidine kinase" evidence="15">
    <location>
        <begin position="809"/>
        <end position="1022"/>
    </location>
</feature>
<dbReference type="SUPFAM" id="SSF47384">
    <property type="entry name" value="Homodimeric domain of signal transducing histidine kinase"/>
    <property type="match status" value="1"/>
</dbReference>
<dbReference type="Pfam" id="PF08448">
    <property type="entry name" value="PAS_4"/>
    <property type="match status" value="4"/>
</dbReference>
<dbReference type="Pfam" id="PF00512">
    <property type="entry name" value="HisKA"/>
    <property type="match status" value="1"/>
</dbReference>
<dbReference type="SUPFAM" id="SSF55874">
    <property type="entry name" value="ATPase domain of HSP90 chaperone/DNA topoisomerase II/histidine kinase"/>
    <property type="match status" value="1"/>
</dbReference>
<dbReference type="Gene3D" id="2.10.70.100">
    <property type="match status" value="1"/>
</dbReference>
<dbReference type="STRING" id="1186196.SAMN04489841_2665"/>
<dbReference type="NCBIfam" id="TIGR00229">
    <property type="entry name" value="sensory_box"/>
    <property type="match status" value="4"/>
</dbReference>
<feature type="domain" description="PAC" evidence="17">
    <location>
        <begin position="746"/>
        <end position="798"/>
    </location>
</feature>
<dbReference type="PROSITE" id="PS50113">
    <property type="entry name" value="PAC"/>
    <property type="match status" value="4"/>
</dbReference>
<feature type="domain" description="PAS" evidence="16">
    <location>
        <begin position="176"/>
        <end position="246"/>
    </location>
</feature>
<evidence type="ECO:0000256" key="3">
    <source>
        <dbReference type="ARBA" id="ARBA00012438"/>
    </source>
</evidence>
<keyword evidence="19" id="KW-1185">Reference proteome</keyword>
<dbReference type="Gene3D" id="3.30.450.20">
    <property type="entry name" value="PAS domain"/>
    <property type="match status" value="5"/>
</dbReference>
<dbReference type="Gene3D" id="1.10.287.130">
    <property type="match status" value="1"/>
</dbReference>
<dbReference type="Proteomes" id="UP000199114">
    <property type="component" value="Unassembled WGS sequence"/>
</dbReference>
<dbReference type="InterPro" id="IPR004358">
    <property type="entry name" value="Sig_transdc_His_kin-like_C"/>
</dbReference>
<dbReference type="SUPFAM" id="SSF55785">
    <property type="entry name" value="PYP-like sensor domain (PAS domain)"/>
    <property type="match status" value="5"/>
</dbReference>
<dbReference type="InterPro" id="IPR013656">
    <property type="entry name" value="PAS_4"/>
</dbReference>
<dbReference type="InterPro" id="IPR003661">
    <property type="entry name" value="HisK_dim/P_dom"/>
</dbReference>
<dbReference type="PROSITE" id="PS50112">
    <property type="entry name" value="PAS"/>
    <property type="match status" value="2"/>
</dbReference>
<dbReference type="InterPro" id="IPR036890">
    <property type="entry name" value="HATPase_C_sf"/>
</dbReference>
<dbReference type="InterPro" id="IPR005467">
    <property type="entry name" value="His_kinase_dom"/>
</dbReference>
<evidence type="ECO:0000256" key="6">
    <source>
        <dbReference type="ARBA" id="ARBA00022553"/>
    </source>
</evidence>
<name>A0A1H9JS30_9EURY</name>
<dbReference type="SMART" id="SM00388">
    <property type="entry name" value="HisKA"/>
    <property type="match status" value="1"/>
</dbReference>
<evidence type="ECO:0000256" key="14">
    <source>
        <dbReference type="SAM" id="MobiDB-lite"/>
    </source>
</evidence>
<dbReference type="InterPro" id="IPR000014">
    <property type="entry name" value="PAS"/>
</dbReference>
<feature type="domain" description="PAS" evidence="16">
    <location>
        <begin position="545"/>
        <end position="581"/>
    </location>
</feature>
<dbReference type="GO" id="GO:0000166">
    <property type="term" value="F:nucleotide binding"/>
    <property type="evidence" value="ECO:0007669"/>
    <property type="project" value="UniProtKB-KW"/>
</dbReference>
<evidence type="ECO:0000259" key="15">
    <source>
        <dbReference type="PROSITE" id="PS50109"/>
    </source>
</evidence>
<dbReference type="SMART" id="SM00086">
    <property type="entry name" value="PAC"/>
    <property type="match status" value="4"/>
</dbReference>
<keyword evidence="7" id="KW-0808">Transferase</keyword>
<keyword evidence="13" id="KW-0472">Membrane</keyword>
<evidence type="ECO:0000256" key="9">
    <source>
        <dbReference type="ARBA" id="ARBA00022737"/>
    </source>
</evidence>
<dbReference type="SMART" id="SM00091">
    <property type="entry name" value="PAS"/>
    <property type="match status" value="4"/>
</dbReference>
<dbReference type="Pfam" id="PF13185">
    <property type="entry name" value="GAF_2"/>
    <property type="match status" value="1"/>
</dbReference>
<evidence type="ECO:0000256" key="5">
    <source>
        <dbReference type="ARBA" id="ARBA00022519"/>
    </source>
</evidence>
<dbReference type="Pfam" id="PF02518">
    <property type="entry name" value="HATPase_c"/>
    <property type="match status" value="1"/>
</dbReference>
<dbReference type="InterPro" id="IPR001610">
    <property type="entry name" value="PAC"/>
</dbReference>
<keyword evidence="4" id="KW-1003">Cell membrane</keyword>
<evidence type="ECO:0000256" key="11">
    <source>
        <dbReference type="ARBA" id="ARBA00022777"/>
    </source>
</evidence>
<organism evidence="18 19">
    <name type="scientific">Natrinema salaciae</name>
    <dbReference type="NCBI Taxonomy" id="1186196"/>
    <lineage>
        <taxon>Archaea</taxon>
        <taxon>Methanobacteriati</taxon>
        <taxon>Methanobacteriota</taxon>
        <taxon>Stenosarchaea group</taxon>
        <taxon>Halobacteria</taxon>
        <taxon>Halobacteriales</taxon>
        <taxon>Natrialbaceae</taxon>
        <taxon>Natrinema</taxon>
    </lineage>
</organism>
<keyword evidence="8" id="KW-0812">Transmembrane</keyword>
<dbReference type="InterPro" id="IPR052162">
    <property type="entry name" value="Sensor_kinase/Photoreceptor"/>
</dbReference>
<evidence type="ECO:0000256" key="8">
    <source>
        <dbReference type="ARBA" id="ARBA00022692"/>
    </source>
</evidence>
<evidence type="ECO:0000313" key="18">
    <source>
        <dbReference type="EMBL" id="SEQ89610.1"/>
    </source>
</evidence>
<comment type="catalytic activity">
    <reaction evidence="1">
        <text>ATP + protein L-histidine = ADP + protein N-phospho-L-histidine.</text>
        <dbReference type="EC" id="2.7.13.3"/>
    </reaction>
</comment>
<dbReference type="Pfam" id="PF08447">
    <property type="entry name" value="PAS_3"/>
    <property type="match status" value="1"/>
</dbReference>
<evidence type="ECO:0000256" key="2">
    <source>
        <dbReference type="ARBA" id="ARBA00004429"/>
    </source>
</evidence>
<accession>A0A1H9JS30</accession>
<dbReference type="PANTHER" id="PTHR43304">
    <property type="entry name" value="PHYTOCHROME-LIKE PROTEIN CPH1"/>
    <property type="match status" value="1"/>
</dbReference>
<feature type="domain" description="PAC" evidence="17">
    <location>
        <begin position="622"/>
        <end position="677"/>
    </location>
</feature>
<reference evidence="19" key="1">
    <citation type="submission" date="2016-10" db="EMBL/GenBank/DDBJ databases">
        <authorList>
            <person name="Varghese N."/>
            <person name="Submissions S."/>
        </authorList>
    </citation>
    <scope>NUCLEOTIDE SEQUENCE [LARGE SCALE GENOMIC DNA]</scope>
    <source>
        <strain evidence="19">DSM 25055</strain>
    </source>
</reference>
<evidence type="ECO:0000256" key="13">
    <source>
        <dbReference type="ARBA" id="ARBA00023136"/>
    </source>
</evidence>
<evidence type="ECO:0000256" key="4">
    <source>
        <dbReference type="ARBA" id="ARBA00022475"/>
    </source>
</evidence>
<dbReference type="SUPFAM" id="SSF55781">
    <property type="entry name" value="GAF domain-like"/>
    <property type="match status" value="1"/>
</dbReference>
<evidence type="ECO:0000256" key="7">
    <source>
        <dbReference type="ARBA" id="ARBA00022679"/>
    </source>
</evidence>
<comment type="subcellular location">
    <subcellularLocation>
        <location evidence="2">Cell inner membrane</location>
        <topology evidence="2">Multi-pass membrane protein</topology>
    </subcellularLocation>
</comment>
<dbReference type="EC" id="2.7.13.3" evidence="3"/>
<dbReference type="CDD" id="cd00130">
    <property type="entry name" value="PAS"/>
    <property type="match status" value="2"/>
</dbReference>
<keyword evidence="12" id="KW-1133">Transmembrane helix</keyword>
<dbReference type="CDD" id="cd00082">
    <property type="entry name" value="HisKA"/>
    <property type="match status" value="1"/>
</dbReference>
<keyword evidence="9" id="KW-0677">Repeat</keyword>
<dbReference type="GO" id="GO:0000155">
    <property type="term" value="F:phosphorelay sensor kinase activity"/>
    <property type="evidence" value="ECO:0007669"/>
    <property type="project" value="InterPro"/>
</dbReference>
<dbReference type="InterPro" id="IPR029016">
    <property type="entry name" value="GAF-like_dom_sf"/>
</dbReference>
<dbReference type="InterPro" id="IPR013655">
    <property type="entry name" value="PAS_fold_3"/>
</dbReference>
<dbReference type="InterPro" id="IPR035965">
    <property type="entry name" value="PAS-like_dom_sf"/>
</dbReference>
<keyword evidence="11" id="KW-0418">Kinase</keyword>
<dbReference type="FunFam" id="3.30.565.10:FF:000006">
    <property type="entry name" value="Sensor histidine kinase WalK"/>
    <property type="match status" value="1"/>
</dbReference>
<sequence>MGASSPTDADLHARLRRQEVVTELSQRALTTTDLDQLCDDATTAVAETLDTEYCAVIERATDENDGVFRAGVGCTEERIGNTTAPVGRDSQSRTPHRDGEPIVVDDLRADDRIVGPASRTDLELVSGVSVPVETSDEPWGVLETYATDRRTITEADVDFVRRVTDVIAAAVEGERQRAAIEEVYGRISDAFFALDEEWRFTYMNDRAHELINPEARTLVGERIWDVFPAAAEQKFKPEYERAIHHQETVSFEAYYPEPLDAWFEVRAYPSETGLSVYFRDVTERKQRERDLEVSEHRYRTLVEHFPNGAVTLVDDDLHYRTVGGSPLEDANATTADLEGEPVREALPPSLADPLVPRYEAALAGETSSFELTSGDRVYDVRIVPVRDDDGEVFAALGMSQDITEQTERERELRNAKSQLEAATEAGAVGTWEWDVRDDEMVVGPSFARTFGVDPDAARAGVSLDRFVDAIHEDDRERVVDEIEAAVDACREYEAEYRVRNADGEIRWVVARGRVECDGDGEPITFPGALTDITERKRAELERRRSAEQLQTLFEILPVGVVVADADGRLVEANDTATEIWGGDVFDADSVAESERYPIRRAGSGDPVGPDETMLARVLDGEELTEPNVFEIEAADGERRIVSAKGMPVRDADGDVIRGVVTLTDITERRESQRRLAESERRYRTLVENFPEGAVGLFDETLEYTAVGGQLLDEVGVATEDRVGNRIGDVLPDELADEIEPYFHAALEGETNAFELERYNRHLHAHTLPVRNGDDEIFAGMVVVQDVTERREYQRKLEASNERLEQFAYAASHDLQEPLRMVTSYLQLLERRYGDAFDEDGREFLTFAVDGAERMREMIDGLLEYSRVETRGEPFEPVDLEAVFEAVREDLQLQLEETDAELTVEDLPRVEGDASQLRQVLQNLLSNAITYSGDEPPRVHVGAERRGDEWTISVRDEGIGIDPDDQDRVFTIFDRLHSREKYEGTGIGLALCERIVERHGGDIWVDSEPGEGATFTVTLPDSHDGER</sequence>
<evidence type="ECO:0000259" key="17">
    <source>
        <dbReference type="PROSITE" id="PS50113"/>
    </source>
</evidence>
<dbReference type="InterPro" id="IPR003594">
    <property type="entry name" value="HATPase_dom"/>
</dbReference>
<dbReference type="RefSeq" id="WP_090618192.1">
    <property type="nucleotide sequence ID" value="NZ_FOFD01000003.1"/>
</dbReference>
<dbReference type="OrthoDB" id="106630at2157"/>
<dbReference type="AlphaFoldDB" id="A0A1H9JS30"/>
<evidence type="ECO:0000256" key="12">
    <source>
        <dbReference type="ARBA" id="ARBA00022989"/>
    </source>
</evidence>
<dbReference type="Gene3D" id="3.30.565.10">
    <property type="entry name" value="Histidine kinase-like ATPase, C-terminal domain"/>
    <property type="match status" value="1"/>
</dbReference>
<dbReference type="SMART" id="SM00387">
    <property type="entry name" value="HATPase_c"/>
    <property type="match status" value="1"/>
</dbReference>
<dbReference type="GO" id="GO:0005886">
    <property type="term" value="C:plasma membrane"/>
    <property type="evidence" value="ECO:0007669"/>
    <property type="project" value="UniProtKB-SubCell"/>
</dbReference>
<keyword evidence="5" id="KW-0997">Cell inner membrane</keyword>
<dbReference type="FunFam" id="2.10.70.100:FF:000001">
    <property type="entry name" value="Sensory transduction histidine kinase"/>
    <property type="match status" value="1"/>
</dbReference>
<dbReference type="EMBL" id="FOFD01000003">
    <property type="protein sequence ID" value="SEQ89610.1"/>
    <property type="molecule type" value="Genomic_DNA"/>
</dbReference>
<proteinExistence type="predicted"/>
<dbReference type="Gene3D" id="3.30.450.40">
    <property type="match status" value="1"/>
</dbReference>
<dbReference type="InterPro" id="IPR003018">
    <property type="entry name" value="GAF"/>
</dbReference>
<dbReference type="PROSITE" id="PS50109">
    <property type="entry name" value="HIS_KIN"/>
    <property type="match status" value="1"/>
</dbReference>
<dbReference type="SMART" id="SM00065">
    <property type="entry name" value="GAF"/>
    <property type="match status" value="1"/>
</dbReference>
<dbReference type="PRINTS" id="PR00344">
    <property type="entry name" value="BCTRLSENSOR"/>
</dbReference>